<sequence length="87" mass="9775">MPETREEEDALLVSVAYVFLLRLLFFAAKRRRGRTHAVSYQNGNCVCPNKKANSLVNTYVARKEEKTVKHQGQGIHGTTTVLVPDVC</sequence>
<dbReference type="AlphaFoldDB" id="A0ABD0LTM8"/>
<protein>
    <recommendedName>
        <fullName evidence="4">Secreted protein</fullName>
    </recommendedName>
</protein>
<gene>
    <name evidence="2" type="ORF">BaRGS_00006217</name>
</gene>
<keyword evidence="3" id="KW-1185">Reference proteome</keyword>
<dbReference type="EMBL" id="JACVVK020000025">
    <property type="protein sequence ID" value="KAK7502642.1"/>
    <property type="molecule type" value="Genomic_DNA"/>
</dbReference>
<comment type="caution">
    <text evidence="2">The sequence shown here is derived from an EMBL/GenBank/DDBJ whole genome shotgun (WGS) entry which is preliminary data.</text>
</comment>
<name>A0ABD0LTM8_9CAEN</name>
<dbReference type="Proteomes" id="UP001519460">
    <property type="component" value="Unassembled WGS sequence"/>
</dbReference>
<keyword evidence="1" id="KW-0472">Membrane</keyword>
<evidence type="ECO:0000313" key="2">
    <source>
        <dbReference type="EMBL" id="KAK7502642.1"/>
    </source>
</evidence>
<proteinExistence type="predicted"/>
<organism evidence="2 3">
    <name type="scientific">Batillaria attramentaria</name>
    <dbReference type="NCBI Taxonomy" id="370345"/>
    <lineage>
        <taxon>Eukaryota</taxon>
        <taxon>Metazoa</taxon>
        <taxon>Spiralia</taxon>
        <taxon>Lophotrochozoa</taxon>
        <taxon>Mollusca</taxon>
        <taxon>Gastropoda</taxon>
        <taxon>Caenogastropoda</taxon>
        <taxon>Sorbeoconcha</taxon>
        <taxon>Cerithioidea</taxon>
        <taxon>Batillariidae</taxon>
        <taxon>Batillaria</taxon>
    </lineage>
</organism>
<evidence type="ECO:0000256" key="1">
    <source>
        <dbReference type="SAM" id="Phobius"/>
    </source>
</evidence>
<reference evidence="2 3" key="1">
    <citation type="journal article" date="2023" name="Sci. Data">
        <title>Genome assembly of the Korean intertidal mud-creeper Batillaria attramentaria.</title>
        <authorList>
            <person name="Patra A.K."/>
            <person name="Ho P.T."/>
            <person name="Jun S."/>
            <person name="Lee S.J."/>
            <person name="Kim Y."/>
            <person name="Won Y.J."/>
        </authorList>
    </citation>
    <scope>NUCLEOTIDE SEQUENCE [LARGE SCALE GENOMIC DNA]</scope>
    <source>
        <strain evidence="2">Wonlab-2016</strain>
    </source>
</reference>
<evidence type="ECO:0008006" key="4">
    <source>
        <dbReference type="Google" id="ProtNLM"/>
    </source>
</evidence>
<keyword evidence="1" id="KW-1133">Transmembrane helix</keyword>
<feature type="transmembrane region" description="Helical" evidence="1">
    <location>
        <begin position="12"/>
        <end position="28"/>
    </location>
</feature>
<evidence type="ECO:0000313" key="3">
    <source>
        <dbReference type="Proteomes" id="UP001519460"/>
    </source>
</evidence>
<keyword evidence="1" id="KW-0812">Transmembrane</keyword>
<accession>A0ABD0LTM8</accession>